<name>A0A843VTH2_COLES</name>
<evidence type="ECO:0000313" key="3">
    <source>
        <dbReference type="Proteomes" id="UP000652761"/>
    </source>
</evidence>
<comment type="caution">
    <text evidence="2">The sequence shown here is derived from an EMBL/GenBank/DDBJ whole genome shotgun (WGS) entry which is preliminary data.</text>
</comment>
<organism evidence="2 3">
    <name type="scientific">Colocasia esculenta</name>
    <name type="common">Wild taro</name>
    <name type="synonym">Arum esculentum</name>
    <dbReference type="NCBI Taxonomy" id="4460"/>
    <lineage>
        <taxon>Eukaryota</taxon>
        <taxon>Viridiplantae</taxon>
        <taxon>Streptophyta</taxon>
        <taxon>Embryophyta</taxon>
        <taxon>Tracheophyta</taxon>
        <taxon>Spermatophyta</taxon>
        <taxon>Magnoliopsida</taxon>
        <taxon>Liliopsida</taxon>
        <taxon>Araceae</taxon>
        <taxon>Aroideae</taxon>
        <taxon>Colocasieae</taxon>
        <taxon>Colocasia</taxon>
    </lineage>
</organism>
<dbReference type="AlphaFoldDB" id="A0A843VTH2"/>
<proteinExistence type="predicted"/>
<sequence>SPRRLGLDIGACCPQLESASFPSPTPPGVPACLTDRKRVRAMRKKNFGVREMDGYGVRGTDGYGVRGTDGGGVRERTGTDLQFSPKMVDWFIIPLISRD</sequence>
<protein>
    <submittedName>
        <fullName evidence="2">Uncharacterized protein</fullName>
    </submittedName>
</protein>
<feature type="region of interest" description="Disordered" evidence="1">
    <location>
        <begin position="58"/>
        <end position="78"/>
    </location>
</feature>
<gene>
    <name evidence="2" type="ORF">Taro_028195</name>
</gene>
<keyword evidence="3" id="KW-1185">Reference proteome</keyword>
<feature type="non-terminal residue" evidence="2">
    <location>
        <position position="1"/>
    </location>
</feature>
<reference evidence="2" key="1">
    <citation type="submission" date="2017-07" db="EMBL/GenBank/DDBJ databases">
        <title>Taro Niue Genome Assembly and Annotation.</title>
        <authorList>
            <person name="Atibalentja N."/>
            <person name="Keating K."/>
            <person name="Fields C.J."/>
        </authorList>
    </citation>
    <scope>NUCLEOTIDE SEQUENCE</scope>
    <source>
        <strain evidence="2">Niue_2</strain>
        <tissue evidence="2">Leaf</tissue>
    </source>
</reference>
<evidence type="ECO:0000313" key="2">
    <source>
        <dbReference type="EMBL" id="MQL95523.1"/>
    </source>
</evidence>
<feature type="compositionally biased region" description="Gly residues" evidence="1">
    <location>
        <begin position="58"/>
        <end position="71"/>
    </location>
</feature>
<dbReference type="EMBL" id="NMUH01001801">
    <property type="protein sequence ID" value="MQL95523.1"/>
    <property type="molecule type" value="Genomic_DNA"/>
</dbReference>
<accession>A0A843VTH2</accession>
<evidence type="ECO:0000256" key="1">
    <source>
        <dbReference type="SAM" id="MobiDB-lite"/>
    </source>
</evidence>
<dbReference type="Proteomes" id="UP000652761">
    <property type="component" value="Unassembled WGS sequence"/>
</dbReference>